<dbReference type="EMBL" id="JAGKQQ010000001">
    <property type="protein sequence ID" value="MBP3955762.1"/>
    <property type="molecule type" value="Genomic_DNA"/>
</dbReference>
<feature type="signal peptide" evidence="2">
    <location>
        <begin position="1"/>
        <end position="20"/>
    </location>
</feature>
<comment type="caution">
    <text evidence="5">The sequence shown here is derived from an EMBL/GenBank/DDBJ whole genome shotgun (WGS) entry which is preliminary data.</text>
</comment>
<evidence type="ECO:0000259" key="3">
    <source>
        <dbReference type="Pfam" id="PF07583"/>
    </source>
</evidence>
<keyword evidence="6" id="KW-1185">Reference proteome</keyword>
<keyword evidence="2" id="KW-0732">Signal</keyword>
<dbReference type="PANTHER" id="PTHR35889">
    <property type="entry name" value="CYCLOINULO-OLIGOSACCHARIDE FRUCTANOTRANSFERASE-RELATED"/>
    <property type="match status" value="1"/>
</dbReference>
<feature type="compositionally biased region" description="Pro residues" evidence="1">
    <location>
        <begin position="26"/>
        <end position="35"/>
    </location>
</feature>
<sequence>MIRSLLLLGALCAAAQTSAAADDPKPTPPPVPTVPPTAGISPQTQKINELIAKNWEAAGIKKPAERATDNEYMRRVFIDLVGRIPTVEEILDFEQDRAANKRVRLVQRLLNERKFTPKVNGKAVTAVSGLAKVPIDYSAAYARNFAEIWSVWLLTRSGVDAIYREQLMMWLEDQLDNNAPYREFVTGLVTATGKSNENGAVHFVFRHLGDAIQADAKGQRVDLEEFGKYDNVPVTSRVTKLFLGIQTQCTQCHDHPQAKEWLQADFWGVNAFFRQTEKVGLQNNMQKKAMQAQNFVELREMPNWNKKGMVLYERRDGQRRASYPVMLKDLVQAEKEEKSSKNLVSTPVGTKTRRQILAEWVTQHDNFERAYVNRLWGHLFGRGLQKDATVDDFKSDNEVVHPELLAYLGEQFKQYNHDTKKLLEWLCTSDVYQLSHVTGKEKVGGKSLTHSDFDPYFARMPLKAMSPEVLFDSLSLATRAEGRLKEAEYKALKASWTGKLVRNFGDDEGNELSFNGTVVQALLLMNGKDLNDQVGTARDKGVVADVVKKHRGAPSAIYGELFLMTVSRHPSREEIAKLEQVRNGRATINLSAPAPKGTGTTPKPSTSGITAVPGALPDDVTFYQDVFWALLNTNEFMLNH</sequence>
<dbReference type="InterPro" id="IPR011444">
    <property type="entry name" value="DUF1549"/>
</dbReference>
<gene>
    <name evidence="5" type="ORF">J8F10_10755</name>
</gene>
<feature type="region of interest" description="Disordered" evidence="1">
    <location>
        <begin position="589"/>
        <end position="608"/>
    </location>
</feature>
<feature type="compositionally biased region" description="Low complexity" evidence="1">
    <location>
        <begin position="591"/>
        <end position="608"/>
    </location>
</feature>
<proteinExistence type="predicted"/>
<evidence type="ECO:0000259" key="4">
    <source>
        <dbReference type="Pfam" id="PF07587"/>
    </source>
</evidence>
<feature type="chain" id="PRO_5045718760" evidence="2">
    <location>
        <begin position="21"/>
        <end position="640"/>
    </location>
</feature>
<organism evidence="5 6">
    <name type="scientific">Gemmata palustris</name>
    <dbReference type="NCBI Taxonomy" id="2822762"/>
    <lineage>
        <taxon>Bacteria</taxon>
        <taxon>Pseudomonadati</taxon>
        <taxon>Planctomycetota</taxon>
        <taxon>Planctomycetia</taxon>
        <taxon>Gemmatales</taxon>
        <taxon>Gemmataceae</taxon>
        <taxon>Gemmata</taxon>
    </lineage>
</organism>
<feature type="domain" description="DUF1553" evidence="4">
    <location>
        <begin position="353"/>
        <end position="479"/>
    </location>
</feature>
<evidence type="ECO:0000256" key="1">
    <source>
        <dbReference type="SAM" id="MobiDB-lite"/>
    </source>
</evidence>
<dbReference type="Pfam" id="PF07583">
    <property type="entry name" value="PSCyt2"/>
    <property type="match status" value="1"/>
</dbReference>
<protein>
    <submittedName>
        <fullName evidence="5">DUF1549 domain-containing protein</fullName>
    </submittedName>
</protein>
<dbReference type="InterPro" id="IPR022655">
    <property type="entry name" value="DUF1553"/>
</dbReference>
<evidence type="ECO:0000313" key="5">
    <source>
        <dbReference type="EMBL" id="MBP3955762.1"/>
    </source>
</evidence>
<dbReference type="Proteomes" id="UP000676565">
    <property type="component" value="Unassembled WGS sequence"/>
</dbReference>
<dbReference type="RefSeq" id="WP_210653822.1">
    <property type="nucleotide sequence ID" value="NZ_JAGKQQ010000001.1"/>
</dbReference>
<accession>A0ABS5BPV6</accession>
<dbReference type="Pfam" id="PF07587">
    <property type="entry name" value="PSD1"/>
    <property type="match status" value="1"/>
</dbReference>
<name>A0ABS5BPV6_9BACT</name>
<dbReference type="PANTHER" id="PTHR35889:SF3">
    <property type="entry name" value="F-BOX DOMAIN-CONTAINING PROTEIN"/>
    <property type="match status" value="1"/>
</dbReference>
<reference evidence="5 6" key="1">
    <citation type="submission" date="2021-04" db="EMBL/GenBank/DDBJ databases">
        <authorList>
            <person name="Ivanova A."/>
        </authorList>
    </citation>
    <scope>NUCLEOTIDE SEQUENCE [LARGE SCALE GENOMIC DNA]</scope>
    <source>
        <strain evidence="5 6">G18</strain>
    </source>
</reference>
<feature type="domain" description="DUF1549" evidence="3">
    <location>
        <begin position="46"/>
        <end position="277"/>
    </location>
</feature>
<evidence type="ECO:0000256" key="2">
    <source>
        <dbReference type="SAM" id="SignalP"/>
    </source>
</evidence>
<evidence type="ECO:0000313" key="6">
    <source>
        <dbReference type="Proteomes" id="UP000676565"/>
    </source>
</evidence>
<feature type="region of interest" description="Disordered" evidence="1">
    <location>
        <begin position="18"/>
        <end position="40"/>
    </location>
</feature>